<feature type="domain" description="Heterokaryon incompatibility" evidence="2">
    <location>
        <begin position="44"/>
        <end position="253"/>
    </location>
</feature>
<dbReference type="InterPro" id="IPR052895">
    <property type="entry name" value="HetReg/Transcr_Mod"/>
</dbReference>
<protein>
    <recommendedName>
        <fullName evidence="2">Heterokaryon incompatibility domain-containing protein</fullName>
    </recommendedName>
</protein>
<keyword evidence="4" id="KW-1185">Reference proteome</keyword>
<sequence>MAPYQYEPLSSPTTQIRLLELLPGRGIIQCRLKITELKEATDTYEPISYCWKSYSRIPWFGITYKEKNQKSFRVRVDGGDYRISENLHGALRQVRLKSEKVRVLWADAICINQADNEEKSAQVALMAQIYESGFRTLVWLGEADHRTRKAFEVLRDCAHRDSEYSTELEQSDPEPGSSGNQSSIRSAHSNFSVPSGIEQTADSEPASSFTRSHGIHWKWWKSLRFRFNDERLIISVQSIIDRPYFRRAWVVQEIAKSRRVVVMCGKYETAWFDLFDEFDDGNLGIRVQASGSDCYTAMVELWYSKLKYDLLEVASMVSPTQASDPRDKLYGVLGLVPNDLMTVKIDIDYTKCFEEVFYDFSKRLLLANERLAVLSMSYGVSQDKPRNVPSWAQMLLEYSRFDSEIMKRLGEHLPEAPRRITMWTRFKLIAAIEALSARRLLGSAAMTDIFELFPPVSNLINRRLARTDAGQLALCPKETAVNDKLVLLQGSDVPFMLRPIGNHWQIVGECYVHEVMDGSAWDESRCEMLWIE</sequence>
<dbReference type="InterPro" id="IPR010730">
    <property type="entry name" value="HET"/>
</dbReference>
<evidence type="ECO:0000256" key="1">
    <source>
        <dbReference type="SAM" id="MobiDB-lite"/>
    </source>
</evidence>
<dbReference type="Pfam" id="PF06985">
    <property type="entry name" value="HET"/>
    <property type="match status" value="1"/>
</dbReference>
<gene>
    <name evidence="3" type="ORF">N8I77_009597</name>
</gene>
<dbReference type="Pfam" id="PF26639">
    <property type="entry name" value="Het-6_barrel"/>
    <property type="match status" value="1"/>
</dbReference>
<evidence type="ECO:0000259" key="2">
    <source>
        <dbReference type="Pfam" id="PF06985"/>
    </source>
</evidence>
<proteinExistence type="predicted"/>
<feature type="compositionally biased region" description="Polar residues" evidence="1">
    <location>
        <begin position="177"/>
        <end position="209"/>
    </location>
</feature>
<accession>A0AAD9SBH5</accession>
<dbReference type="AlphaFoldDB" id="A0AAD9SBH5"/>
<dbReference type="PANTHER" id="PTHR24148">
    <property type="entry name" value="ANKYRIN REPEAT DOMAIN-CONTAINING PROTEIN 39 HOMOLOG-RELATED"/>
    <property type="match status" value="1"/>
</dbReference>
<organism evidence="3 4">
    <name type="scientific">Phomopsis amygdali</name>
    <name type="common">Fusicoccum amygdali</name>
    <dbReference type="NCBI Taxonomy" id="1214568"/>
    <lineage>
        <taxon>Eukaryota</taxon>
        <taxon>Fungi</taxon>
        <taxon>Dikarya</taxon>
        <taxon>Ascomycota</taxon>
        <taxon>Pezizomycotina</taxon>
        <taxon>Sordariomycetes</taxon>
        <taxon>Sordariomycetidae</taxon>
        <taxon>Diaporthales</taxon>
        <taxon>Diaporthaceae</taxon>
        <taxon>Diaporthe</taxon>
    </lineage>
</organism>
<evidence type="ECO:0000313" key="4">
    <source>
        <dbReference type="Proteomes" id="UP001265746"/>
    </source>
</evidence>
<reference evidence="3" key="1">
    <citation type="submission" date="2023-06" db="EMBL/GenBank/DDBJ databases">
        <authorList>
            <person name="Noh H."/>
        </authorList>
    </citation>
    <scope>NUCLEOTIDE SEQUENCE</scope>
    <source>
        <strain evidence="3">DUCC20226</strain>
    </source>
</reference>
<feature type="region of interest" description="Disordered" evidence="1">
    <location>
        <begin position="164"/>
        <end position="209"/>
    </location>
</feature>
<evidence type="ECO:0000313" key="3">
    <source>
        <dbReference type="EMBL" id="KAK2603117.1"/>
    </source>
</evidence>
<name>A0AAD9SBH5_PHOAM</name>
<comment type="caution">
    <text evidence="3">The sequence shown here is derived from an EMBL/GenBank/DDBJ whole genome shotgun (WGS) entry which is preliminary data.</text>
</comment>
<dbReference type="Proteomes" id="UP001265746">
    <property type="component" value="Unassembled WGS sequence"/>
</dbReference>
<dbReference type="EMBL" id="JAUJFL010000005">
    <property type="protein sequence ID" value="KAK2603117.1"/>
    <property type="molecule type" value="Genomic_DNA"/>
</dbReference>
<dbReference type="PANTHER" id="PTHR24148:SF64">
    <property type="entry name" value="HETEROKARYON INCOMPATIBILITY DOMAIN-CONTAINING PROTEIN"/>
    <property type="match status" value="1"/>
</dbReference>